<dbReference type="OrthoDB" id="365411at2759"/>
<accession>A0A2H6KDB0</accession>
<dbReference type="Proteomes" id="UP000236319">
    <property type="component" value="Unassembled WGS sequence"/>
</dbReference>
<dbReference type="EMBL" id="BDSA01000002">
    <property type="protein sequence ID" value="GBE60982.1"/>
    <property type="molecule type" value="Genomic_DNA"/>
</dbReference>
<name>A0A2H6KDB0_9APIC</name>
<sequence length="565" mass="63274">MRLSRVFRHLCVPEVARLRALVRDGGGDAETLYALFQKHNAQLSPTENLLVAASLRNLSDRQDGSEEISSRLADVRATALANIRGKLYALTDPGDLCGLIQAAVVHGIATRGLISDFSGRLERLLPHVRGEALTQACHTLVELHKAARGSESELTVPNNVALVQCMAETGIRHEALGARVGRSLRLLLAQGGKITTEEASALLQAYKADMFDSLFIRHRLIEAALTGDYIPMQVLVNCLATGVFSPSNANRIDELVREGCSTSDVQTIIQLMIGYGSLRYRPPNVISELVSTVKSALFSLDSFDDVVRCIYGLFLLDEHDPVIMDFAANFIRRYDVPLGLANMEDICDALLAFCHFRLNDPEVYQRLLRDAMRLDCSISSACLIRLQLVAIYIWKLMPQLFHALGEPAQQYLLEVAHRITMEPETARTCDLQESVGKTATFVSHVLYKQVQVGPFLVDFVRELGQEEVAEARQRNCRKPRTRDLGEERLLANHLRPLASILLADDIEQFYRHSHERTAKSQIQLGVLKGLGFRCTCVPHWEWEELDGWREKRAYLAELLAEHKPT</sequence>
<protein>
    <submittedName>
        <fullName evidence="2">RAP domain-containing protein, putative</fullName>
    </submittedName>
</protein>
<dbReference type="VEuPathDB" id="PiroplasmaDB:BOVATA_024750"/>
<dbReference type="AlphaFoldDB" id="A0A2H6KDB0"/>
<proteinExistence type="predicted"/>
<gene>
    <name evidence="2" type="ORF">BOVATA_024750</name>
</gene>
<keyword evidence="3" id="KW-1185">Reference proteome</keyword>
<dbReference type="InterPro" id="IPR013584">
    <property type="entry name" value="RAP"/>
</dbReference>
<organism evidence="2 3">
    <name type="scientific">Babesia ovata</name>
    <dbReference type="NCBI Taxonomy" id="189622"/>
    <lineage>
        <taxon>Eukaryota</taxon>
        <taxon>Sar</taxon>
        <taxon>Alveolata</taxon>
        <taxon>Apicomplexa</taxon>
        <taxon>Aconoidasida</taxon>
        <taxon>Piroplasmida</taxon>
        <taxon>Babesiidae</taxon>
        <taxon>Babesia</taxon>
    </lineage>
</organism>
<reference evidence="2 3" key="1">
    <citation type="journal article" date="2017" name="BMC Genomics">
        <title>Whole-genome assembly of Babesia ovata and comparative genomics between closely related pathogens.</title>
        <authorList>
            <person name="Yamagishi J."/>
            <person name="Asada M."/>
            <person name="Hakimi H."/>
            <person name="Tanaka T.Q."/>
            <person name="Sugimoto C."/>
            <person name="Kawazu S."/>
        </authorList>
    </citation>
    <scope>NUCLEOTIDE SEQUENCE [LARGE SCALE GENOMIC DNA]</scope>
    <source>
        <strain evidence="2 3">Miyake</strain>
    </source>
</reference>
<dbReference type="RefSeq" id="XP_028867225.1">
    <property type="nucleotide sequence ID" value="XM_029011392.1"/>
</dbReference>
<feature type="domain" description="RAP" evidence="1">
    <location>
        <begin position="504"/>
        <end position="557"/>
    </location>
</feature>
<dbReference type="Pfam" id="PF08373">
    <property type="entry name" value="RAP"/>
    <property type="match status" value="1"/>
</dbReference>
<evidence type="ECO:0000313" key="2">
    <source>
        <dbReference type="EMBL" id="GBE60982.1"/>
    </source>
</evidence>
<dbReference type="GeneID" id="39874752"/>
<comment type="caution">
    <text evidence="2">The sequence shown here is derived from an EMBL/GenBank/DDBJ whole genome shotgun (WGS) entry which is preliminary data.</text>
</comment>
<evidence type="ECO:0000313" key="3">
    <source>
        <dbReference type="Proteomes" id="UP000236319"/>
    </source>
</evidence>
<evidence type="ECO:0000259" key="1">
    <source>
        <dbReference type="Pfam" id="PF08373"/>
    </source>
</evidence>